<dbReference type="SUPFAM" id="SSF56925">
    <property type="entry name" value="OMPA-like"/>
    <property type="match status" value="1"/>
</dbReference>
<dbReference type="InterPro" id="IPR011250">
    <property type="entry name" value="OMP/PagP_B-barrel"/>
</dbReference>
<evidence type="ECO:0000313" key="3">
    <source>
        <dbReference type="Proteomes" id="UP000515312"/>
    </source>
</evidence>
<accession>A0A7G8BGG0</accession>
<sequence>MMRRLLSQLPVALCFFAFGGLFVTGSARAQTDAAASLYGSFSGTTAANGTVQSPSNAAGVLLELRHISNPLVGYELNYSFNRANQNYNDFEEIKTAAHEVGADWFVSFPVLMLKPFILAGGGIIFFHPDSGQPDSKSDAKPVFVYGAGVDWTVIPHIGLRFQYRGNLYHAPDVSHAFSSTNAFTHTAEPMIGAYLRF</sequence>
<dbReference type="AlphaFoldDB" id="A0A7G8BGG0"/>
<proteinExistence type="predicted"/>
<dbReference type="KEGG" id="adin:H7849_21605"/>
<feature type="signal peptide" evidence="1">
    <location>
        <begin position="1"/>
        <end position="29"/>
    </location>
</feature>
<keyword evidence="1" id="KW-0732">Signal</keyword>
<protein>
    <submittedName>
        <fullName evidence="2">Outer membrane beta-barrel protein</fullName>
    </submittedName>
</protein>
<dbReference type="RefSeq" id="WP_186742445.1">
    <property type="nucleotide sequence ID" value="NZ_CP060394.1"/>
</dbReference>
<evidence type="ECO:0000256" key="1">
    <source>
        <dbReference type="SAM" id="SignalP"/>
    </source>
</evidence>
<dbReference type="EMBL" id="CP060394">
    <property type="protein sequence ID" value="QNI31630.1"/>
    <property type="molecule type" value="Genomic_DNA"/>
</dbReference>
<reference evidence="2 3" key="1">
    <citation type="submission" date="2020-08" db="EMBL/GenBank/DDBJ databases">
        <title>Edaphobacter telluris sp. nov. and Acidobacterium dinghuensis sp. nov., two acidobacteria isolated from forest soil.</title>
        <authorList>
            <person name="Fu J."/>
            <person name="Qiu L."/>
        </authorList>
    </citation>
    <scope>NUCLEOTIDE SEQUENCE [LARGE SCALE GENOMIC DNA]</scope>
    <source>
        <strain evidence="2">4Y35</strain>
    </source>
</reference>
<feature type="chain" id="PRO_5028950662" evidence="1">
    <location>
        <begin position="30"/>
        <end position="197"/>
    </location>
</feature>
<evidence type="ECO:0000313" key="2">
    <source>
        <dbReference type="EMBL" id="QNI31630.1"/>
    </source>
</evidence>
<gene>
    <name evidence="2" type="ORF">H7849_21605</name>
</gene>
<organism evidence="2 3">
    <name type="scientific">Alloacidobacterium dinghuense</name>
    <dbReference type="NCBI Taxonomy" id="2763107"/>
    <lineage>
        <taxon>Bacteria</taxon>
        <taxon>Pseudomonadati</taxon>
        <taxon>Acidobacteriota</taxon>
        <taxon>Terriglobia</taxon>
        <taxon>Terriglobales</taxon>
        <taxon>Acidobacteriaceae</taxon>
        <taxon>Alloacidobacterium</taxon>
    </lineage>
</organism>
<dbReference type="Gene3D" id="2.40.160.20">
    <property type="match status" value="1"/>
</dbReference>
<dbReference type="Proteomes" id="UP000515312">
    <property type="component" value="Chromosome"/>
</dbReference>
<keyword evidence="3" id="KW-1185">Reference proteome</keyword>
<name>A0A7G8BGG0_9BACT</name>